<gene>
    <name evidence="3" type="ORF">A9HBioS_1293</name>
</gene>
<evidence type="ECO:0000259" key="2">
    <source>
        <dbReference type="Pfam" id="PF20178"/>
    </source>
</evidence>
<organism evidence="3 4">
    <name type="scientific">Pseudomonas koreensis</name>
    <dbReference type="NCBI Taxonomy" id="198620"/>
    <lineage>
        <taxon>Bacteria</taxon>
        <taxon>Pseudomonadati</taxon>
        <taxon>Pseudomonadota</taxon>
        <taxon>Gammaproteobacteria</taxon>
        <taxon>Pseudomonadales</taxon>
        <taxon>Pseudomonadaceae</taxon>
        <taxon>Pseudomonas</taxon>
    </lineage>
</organism>
<proteinExistence type="predicted"/>
<dbReference type="InterPro" id="IPR046673">
    <property type="entry name" value="ToxA_N"/>
</dbReference>
<name>A0AA94EQT4_9PSED</name>
<evidence type="ECO:0000256" key="1">
    <source>
        <dbReference type="SAM" id="MobiDB-lite"/>
    </source>
</evidence>
<feature type="compositionally biased region" description="Basic and acidic residues" evidence="1">
    <location>
        <begin position="221"/>
        <end position="236"/>
    </location>
</feature>
<dbReference type="EMBL" id="MKWS01000003">
    <property type="protein sequence ID" value="RVD78790.1"/>
    <property type="molecule type" value="Genomic_DNA"/>
</dbReference>
<evidence type="ECO:0000313" key="4">
    <source>
        <dbReference type="Proteomes" id="UP000288002"/>
    </source>
</evidence>
<feature type="domain" description="Dermonecrotic toxin N-terminal" evidence="2">
    <location>
        <begin position="52"/>
        <end position="176"/>
    </location>
</feature>
<protein>
    <recommendedName>
        <fullName evidence="2">Dermonecrotic toxin N-terminal domain-containing protein</fullName>
    </recommendedName>
</protein>
<feature type="region of interest" description="Disordered" evidence="1">
    <location>
        <begin position="221"/>
        <end position="242"/>
    </location>
</feature>
<evidence type="ECO:0000313" key="3">
    <source>
        <dbReference type="EMBL" id="RVD78790.1"/>
    </source>
</evidence>
<sequence>MFDELSQRPTDFGLAPPLLPNLDQSLLLSTTARWRDCHDQWLDLMTQDPPSMLDEQWWSARARGTPVTRKAHAIGLYRQHFEVSSHWAFANGTLAEGQIEALQTLIDPTAPATCTVSVQQLRLKGAERPTVELAGALLITLCGDPAAPLLLYLPSSTLAWISFHDRLALQGWLIEQQPQLLGQQRLESPGISIEYSALEAAALTQSAEALLTQFKRLAPDRQRRETVLSRPPERPAIDGPDDLAPFYQLSPDIPLGQRLRALSLQQSALEHLLGSDVEGDRHVPQLHRLQQRLDDLATAEQASQVAATQLLNPDNDLQMLELRHKTHPHYTALYQARLNGLRAEAELQASLKQISGEEHQWLKSVLDAPAQPRPTEVVVARLMLVATDTEHDASHPQTQELDGVLLFCQPSALLPSSDQSLLLYWPGRFGGLQRFASRQALEATLFKIPAHATTQALHILALSTDPFEYGLQMQLYACVQQASQILTANPLPSHAAQRSSALEELREQAIARLTVAASPSRELSYTHLVEQNHSAALADRLPSWLRALPEARRKALKTLFSAYIKAMKDSHRLLERELPSRDTFSRNAIFADLQQTFGLTENVEVVLDVPDATTWRKEVIEGPAPGTPQRNTLIASTQRSKLPLADLLQGNIDQSMWWRLSFMQVEVSGGVEAQRRKVKAAITPPWLRKLVARQDLAGKYEALIRQAFLGPPGEPAFDNAWRRECLSEPWRLMLKLHGAFALLRGDITADGQQILDIAIDADSRAAYTPHGRRIVLLPAHLSAGGDDTHGQGPSTLAGVTFIEEQISQQTLLYLPDSPDGVFLRQFDSLEEARKALYNLCLQTAVPAYLAGRAITGDADRHVSRINQALLKNFDAIIGTGQAWPASTSLATHMLNVHMGRLLQAHRVTSRSNDALYLETVALQSGTLFNYLKMAVGMVPFVGSAIALYDAWSSANLAVAAFLRGDVGHGLAEVEAVLLSLIDAAMDVLPGTNVARSARSLTRLRQLQTLGRRPASLVASTQRRARYSLERFKGYEYERPISLAGLQPGSEGMYRNVYRHADGDFIISHGRIYRVELSQSPPQWRLSATSTRTYKQPIALDEAGHWNSHYAVYGTTIAGGGVGGGAVLGHMADGLDPLWPAAIRGWLPRWWVDRQLRRQLALSHSIDATTRRLNTQTQSSGQLLERYQALTVAERRPLQARVDAACVNDIDVAQAAYQDLTELLPLSHGRKRVQIENFQSRCAWVVVDRTIQRLNVSRARLLEYLSKIEEMVAESDATPFTDSAAHLALMTRRKGVRKQFLKEFEHLHSTTEQANLWNTRITHRSQKAVVADNISAINEYLGEVTCDYLKTSNILELITHYDAIDDLSWSYFQVQMKKARSKVGRALMTQHYLPEVNATQVQRNRVLEDCLETYAGFRRQLNAWCLGYPQHLDLEQVPPFLDGLSKIETHARQAIKHRQPIKAKGNSGRQLFETEDNQLLIGTQTIDAVTRQKRFTIEGLDGYRETWLPRSSGKYLLHTASAPAAPVMQTDIQPLLKEARKRLASVPAYRNKVMGYTRQDMLPVDLEHMLSSEALELSTRADTIERLSPAESLVLQLNTQAQQLRDAGRTLRIEQSLRSQTPTEGYLDYLLQQKVVDIRKDGGLRAQGKRADGRQDFLQEYEVRDLTSNPPRTLWYAHFHYTSDKVPFQDFVKAHLKLPAQRHLGLQWQQAQAAGGAQVEAIWRGDIGKPLGTRLFSAL</sequence>
<feature type="domain" description="Dermonecrotic toxin N-terminal" evidence="2">
    <location>
        <begin position="329"/>
        <end position="446"/>
    </location>
</feature>
<reference evidence="3 4" key="1">
    <citation type="submission" date="2016-10" db="EMBL/GenBank/DDBJ databases">
        <title>Search of new enzymes for the oxidation of sulfur compounds.</title>
        <authorList>
            <person name="Novo A."/>
            <person name="Moreira I.S."/>
            <person name="Castro P.M."/>
        </authorList>
    </citation>
    <scope>NUCLEOTIDE SEQUENCE [LARGE SCALE GENOMIC DNA]</scope>
    <source>
        <strain evidence="3 4">A9</strain>
    </source>
</reference>
<accession>A0AA94EQT4</accession>
<dbReference type="Pfam" id="PF20178">
    <property type="entry name" value="ToxA_N"/>
    <property type="match status" value="3"/>
</dbReference>
<dbReference type="Proteomes" id="UP000288002">
    <property type="component" value="Unassembled WGS sequence"/>
</dbReference>
<feature type="domain" description="Dermonecrotic toxin N-terminal" evidence="2">
    <location>
        <begin position="577"/>
        <end position="850"/>
    </location>
</feature>
<comment type="caution">
    <text evidence="3">The sequence shown here is derived from an EMBL/GenBank/DDBJ whole genome shotgun (WGS) entry which is preliminary data.</text>
</comment>
<dbReference type="RefSeq" id="WP_127648270.1">
    <property type="nucleotide sequence ID" value="NZ_MKWS01000003.1"/>
</dbReference>